<evidence type="ECO:0008006" key="5">
    <source>
        <dbReference type="Google" id="ProtNLM"/>
    </source>
</evidence>
<proteinExistence type="predicted"/>
<accession>A0A8S2E275</accession>
<evidence type="ECO:0000256" key="1">
    <source>
        <dbReference type="SAM" id="Phobius"/>
    </source>
</evidence>
<keyword evidence="1" id="KW-1133">Transmembrane helix</keyword>
<organism evidence="2 4">
    <name type="scientific">Didymodactylos carnosus</name>
    <dbReference type="NCBI Taxonomy" id="1234261"/>
    <lineage>
        <taxon>Eukaryota</taxon>
        <taxon>Metazoa</taxon>
        <taxon>Spiralia</taxon>
        <taxon>Gnathifera</taxon>
        <taxon>Rotifera</taxon>
        <taxon>Eurotatoria</taxon>
        <taxon>Bdelloidea</taxon>
        <taxon>Philodinida</taxon>
        <taxon>Philodinidae</taxon>
        <taxon>Didymodactylos</taxon>
    </lineage>
</organism>
<feature type="transmembrane region" description="Helical" evidence="1">
    <location>
        <begin position="20"/>
        <end position="42"/>
    </location>
</feature>
<reference evidence="2" key="1">
    <citation type="submission" date="2021-02" db="EMBL/GenBank/DDBJ databases">
        <authorList>
            <person name="Nowell W R."/>
        </authorList>
    </citation>
    <scope>NUCLEOTIDE SEQUENCE</scope>
</reference>
<keyword evidence="1" id="KW-0812">Transmembrane</keyword>
<gene>
    <name evidence="2" type="ORF">OVA965_LOCUS16344</name>
    <name evidence="3" type="ORF">TMI583_LOCUS16353</name>
</gene>
<dbReference type="InterPro" id="IPR052954">
    <property type="entry name" value="GPCR-Ligand_Int"/>
</dbReference>
<feature type="transmembrane region" description="Helical" evidence="1">
    <location>
        <begin position="243"/>
        <end position="263"/>
    </location>
</feature>
<feature type="transmembrane region" description="Helical" evidence="1">
    <location>
        <begin position="54"/>
        <end position="73"/>
    </location>
</feature>
<dbReference type="Proteomes" id="UP000677228">
    <property type="component" value="Unassembled WGS sequence"/>
</dbReference>
<dbReference type="EMBL" id="CAJNOK010007571">
    <property type="protein sequence ID" value="CAF1038220.1"/>
    <property type="molecule type" value="Genomic_DNA"/>
</dbReference>
<protein>
    <recommendedName>
        <fullName evidence="5">G-protein coupled receptors family 1 profile domain-containing protein</fullName>
    </recommendedName>
</protein>
<comment type="caution">
    <text evidence="2">The sequence shown here is derived from an EMBL/GenBank/DDBJ whole genome shotgun (WGS) entry which is preliminary data.</text>
</comment>
<evidence type="ECO:0000313" key="3">
    <source>
        <dbReference type="EMBL" id="CAF3806388.1"/>
    </source>
</evidence>
<sequence length="301" mass="35125">MKRVTLYFNENLSLFTTNIVDFTCLFLCILGIIGNTIGIVIFSSSRKFRRQTNYSYWAILSSIVNLLCVLRYFTLLHSITRQWLTKQFISNKTAENNTKPYFRTENLPAIAVDYPNETIPVSTTTVKVVSCLMECSLSHNLSSKWQNYFQDVNIGFNYHTLRCLFSELIPTAVVLVLNLAIVYRIIQTTDFGPIESSTYDQKRRRTGSRMMNIILILHSFLYLSSLLTHIAAHWLTPEAHESLWVSLIILMSCSLNFYVYCASGKMFRNEIRRLLRPCCRIFFYCHRRRTPRSLGNIKHFQ</sequence>
<dbReference type="EMBL" id="CAJOBA010007582">
    <property type="protein sequence ID" value="CAF3806388.1"/>
    <property type="molecule type" value="Genomic_DNA"/>
</dbReference>
<keyword evidence="1" id="KW-0472">Membrane</keyword>
<feature type="transmembrane region" description="Helical" evidence="1">
    <location>
        <begin position="211"/>
        <end position="231"/>
    </location>
</feature>
<dbReference type="SUPFAM" id="SSF81321">
    <property type="entry name" value="Family A G protein-coupled receptor-like"/>
    <property type="match status" value="1"/>
</dbReference>
<dbReference type="PANTHER" id="PTHR46641">
    <property type="entry name" value="FMRFAMIDE RECEPTOR-RELATED"/>
    <property type="match status" value="1"/>
</dbReference>
<dbReference type="Proteomes" id="UP000682733">
    <property type="component" value="Unassembled WGS sequence"/>
</dbReference>
<name>A0A8S2E275_9BILA</name>
<evidence type="ECO:0000313" key="4">
    <source>
        <dbReference type="Proteomes" id="UP000677228"/>
    </source>
</evidence>
<evidence type="ECO:0000313" key="2">
    <source>
        <dbReference type="EMBL" id="CAF1038220.1"/>
    </source>
</evidence>
<dbReference type="AlphaFoldDB" id="A0A8S2E275"/>
<dbReference type="Gene3D" id="1.20.1070.10">
    <property type="entry name" value="Rhodopsin 7-helix transmembrane proteins"/>
    <property type="match status" value="1"/>
</dbReference>
<feature type="transmembrane region" description="Helical" evidence="1">
    <location>
        <begin position="168"/>
        <end position="186"/>
    </location>
</feature>